<protein>
    <recommendedName>
        <fullName evidence="5">SET domain-containing protein</fullName>
    </recommendedName>
</protein>
<organism evidence="6 7">
    <name type="scientific">Polysphondylium violaceum</name>
    <dbReference type="NCBI Taxonomy" id="133409"/>
    <lineage>
        <taxon>Eukaryota</taxon>
        <taxon>Amoebozoa</taxon>
        <taxon>Evosea</taxon>
        <taxon>Eumycetozoa</taxon>
        <taxon>Dictyostelia</taxon>
        <taxon>Dictyosteliales</taxon>
        <taxon>Dictyosteliaceae</taxon>
        <taxon>Polysphondylium</taxon>
    </lineage>
</organism>
<sequence>MKRENSNNSQSEEVSLLVKEFEKEGLKLNSKRVSLSTHNSLSNTPLVTSPIPERPLQQQIQQQLYQHNNNNIHSKISLDESFDNNKSIDTEDYYDDADEEDDDDGFDYQRRSLMSSSGIAPQSSPFLVGYALEDMNKDDELALIPTYLIPLHPCADYQSLSLLLHYFKHSSFCPDHLKAQHHHIKDETHLSEIISFKLKLSESFTQCIYSFLKENPNFLSNLSISLDQFIWIIYFVIEYYHNTIDQNSNNPSSAIFKRSKTASIDPNSLLNNNNNNNNNNSNSNNRSTLNVSSLSYYEIFSGFVSIQTPFTSNKEDDAKTILETNSSKGSSSSDQLDNSNYQDISVLYLQYSNYLESFFKWILLLLDCKSMDNQKIKTCLFKSYNFVKVASIVDTKLAHISFKGFLPLPHYLMRSNLFMPSKSKSYSVNFKDKNIFIGSLENESKQSINELVAVLKNRLFKGSPIYLDNIEIITMHEYQVRVKRVLSSNQTKSITKNIRTSLLNEEFDEDYDLYNNEELLLFYGYALEDFDFLPYQIQVYRPADQLEKVFGADQDELKREINLMKIKMSIIKKYLGSVEQQRPSIKSSNSFFKSNVDNEDIGKGKVNKNGYYLDGLTREKKFGINLLELARISKLREGESYFYEEGQCSTMINYRNEMETLVYLSKEFKVVQDKINDKLKLISLSLNILGGGNNSGFITELERYYKSHQSIIEQSLLELSTLKNNFTKPTVKSVPFVKPTDEVYRRFENWLKNNGVVFPKLQIANFTDSTGRGVVTTKKVDENETVISVPKNLLINVDVARAHPVLGPIFADLHFNDDTILFLFVIYEKENQNSFWRPFYDTLPSYFTTSLHYTATELMELEGTNLFDETLQTKQQLQSFRDYLFPELSIQFPDIFPESTFSWENFLWARSLLDSRAIQLKIDGVIKSNLVPMADMINHHTHAQISSRLFDQESNCFKMVSSCSIPANNQIYLHYGALQNWELALYYGFIIPNNVYDSLHIGFDLNNQEEEQEGQLKEGDEQDKQQTPISKEEMSLLQMEKLQLLSNNHLSPDSHFLCKDHIPSKIFATLRVILLPPKEFNPFIDIWNPINRLNEESVFQTLYSLVLMLLKQFSTTYQEDQQLLDPLLERIYGGNSLTKSTSTQSLKNNDEVDDQDSKKEDDQDDDDEEEDNDIQNSEQMIMVLQYRIEQKQILTCTIERILEIMKEMDFQIPESPSDFSDYDEEEDDDDEYYSDTNDDDDNNSQ</sequence>
<feature type="domain" description="SET" evidence="5">
    <location>
        <begin position="759"/>
        <end position="976"/>
    </location>
</feature>
<dbReference type="SUPFAM" id="SSF81822">
    <property type="entry name" value="RuBisCo LSMT C-terminal, substrate-binding domain"/>
    <property type="match status" value="1"/>
</dbReference>
<dbReference type="AlphaFoldDB" id="A0A8J4UZY4"/>
<reference evidence="6" key="1">
    <citation type="submission" date="2020-01" db="EMBL/GenBank/DDBJ databases">
        <title>Development of genomics and gene disruption for Polysphondylium violaceum indicates a role for the polyketide synthase stlB in stalk morphogenesis.</title>
        <authorList>
            <person name="Narita B."/>
            <person name="Kawabe Y."/>
            <person name="Kin K."/>
            <person name="Saito T."/>
            <person name="Gibbs R."/>
            <person name="Kuspa A."/>
            <person name="Muzny D."/>
            <person name="Queller D."/>
            <person name="Richards S."/>
            <person name="Strassman J."/>
            <person name="Sucgang R."/>
            <person name="Worley K."/>
            <person name="Schaap P."/>
        </authorList>
    </citation>
    <scope>NUCLEOTIDE SEQUENCE</scope>
    <source>
        <strain evidence="6">QSvi11</strain>
    </source>
</reference>
<evidence type="ECO:0000256" key="1">
    <source>
        <dbReference type="ARBA" id="ARBA00022603"/>
    </source>
</evidence>
<dbReference type="InterPro" id="IPR001214">
    <property type="entry name" value="SET_dom"/>
</dbReference>
<feature type="region of interest" description="Disordered" evidence="4">
    <location>
        <begin position="83"/>
        <end position="105"/>
    </location>
</feature>
<dbReference type="OrthoDB" id="341421at2759"/>
<accession>A0A8J4UZY4</accession>
<dbReference type="CDD" id="cd10527">
    <property type="entry name" value="SET_LSMT"/>
    <property type="match status" value="1"/>
</dbReference>
<dbReference type="InterPro" id="IPR036464">
    <property type="entry name" value="Rubisco_LSMT_subst-bd_sf"/>
</dbReference>
<dbReference type="GO" id="GO:0016279">
    <property type="term" value="F:protein-lysine N-methyltransferase activity"/>
    <property type="evidence" value="ECO:0007669"/>
    <property type="project" value="TreeGrafter"/>
</dbReference>
<dbReference type="SUPFAM" id="SSF82199">
    <property type="entry name" value="SET domain"/>
    <property type="match status" value="1"/>
</dbReference>
<keyword evidence="7" id="KW-1185">Reference proteome</keyword>
<keyword evidence="1" id="KW-0489">Methyltransferase</keyword>
<evidence type="ECO:0000256" key="3">
    <source>
        <dbReference type="ARBA" id="ARBA00022691"/>
    </source>
</evidence>
<dbReference type="Pfam" id="PF09273">
    <property type="entry name" value="Rubis-subs-bind"/>
    <property type="match status" value="1"/>
</dbReference>
<evidence type="ECO:0000313" key="7">
    <source>
        <dbReference type="Proteomes" id="UP000695562"/>
    </source>
</evidence>
<feature type="compositionally biased region" description="Acidic residues" evidence="4">
    <location>
        <begin position="1220"/>
        <end position="1245"/>
    </location>
</feature>
<proteinExistence type="predicted"/>
<dbReference type="PROSITE" id="PS50280">
    <property type="entry name" value="SET"/>
    <property type="match status" value="1"/>
</dbReference>
<keyword evidence="3" id="KW-0949">S-adenosyl-L-methionine</keyword>
<dbReference type="PANTHER" id="PTHR13271">
    <property type="entry name" value="UNCHARACTERIZED PUTATIVE METHYLTRANSFERASE"/>
    <property type="match status" value="1"/>
</dbReference>
<feature type="compositionally biased region" description="Low complexity" evidence="4">
    <location>
        <begin position="1138"/>
        <end position="1147"/>
    </location>
</feature>
<gene>
    <name evidence="6" type="ORF">CYY_010197</name>
</gene>
<dbReference type="Gene3D" id="3.90.1420.10">
    <property type="entry name" value="Rubisco LSMT, substrate-binding domain"/>
    <property type="match status" value="1"/>
</dbReference>
<feature type="compositionally biased region" description="Acidic residues" evidence="4">
    <location>
        <begin position="90"/>
        <end position="105"/>
    </location>
</feature>
<dbReference type="InterPro" id="IPR015353">
    <property type="entry name" value="Rubisco_LSMT_subst-bd"/>
</dbReference>
<dbReference type="EMBL" id="AJWJ01000968">
    <property type="protein sequence ID" value="KAF2068477.1"/>
    <property type="molecule type" value="Genomic_DNA"/>
</dbReference>
<dbReference type="Pfam" id="PF00856">
    <property type="entry name" value="SET"/>
    <property type="match status" value="1"/>
</dbReference>
<evidence type="ECO:0000313" key="6">
    <source>
        <dbReference type="EMBL" id="KAF2068477.1"/>
    </source>
</evidence>
<dbReference type="InterPro" id="IPR046341">
    <property type="entry name" value="SET_dom_sf"/>
</dbReference>
<feature type="compositionally biased region" description="Acidic residues" evidence="4">
    <location>
        <begin position="1162"/>
        <end position="1173"/>
    </location>
</feature>
<name>A0A8J4UZY4_9MYCE</name>
<feature type="region of interest" description="Disordered" evidence="4">
    <location>
        <begin position="1138"/>
        <end position="1177"/>
    </location>
</feature>
<evidence type="ECO:0000259" key="5">
    <source>
        <dbReference type="PROSITE" id="PS50280"/>
    </source>
</evidence>
<dbReference type="Proteomes" id="UP000695562">
    <property type="component" value="Unassembled WGS sequence"/>
</dbReference>
<evidence type="ECO:0000256" key="2">
    <source>
        <dbReference type="ARBA" id="ARBA00022679"/>
    </source>
</evidence>
<feature type="region of interest" description="Disordered" evidence="4">
    <location>
        <begin position="1209"/>
        <end position="1245"/>
    </location>
</feature>
<dbReference type="Gene3D" id="3.90.1410.10">
    <property type="entry name" value="set domain protein methyltransferase, domain 1"/>
    <property type="match status" value="1"/>
</dbReference>
<keyword evidence="2" id="KW-0808">Transferase</keyword>
<dbReference type="PANTHER" id="PTHR13271:SF155">
    <property type="entry name" value="SET DOMAIN-CONTAINING PROTEIN"/>
    <property type="match status" value="1"/>
</dbReference>
<evidence type="ECO:0000256" key="4">
    <source>
        <dbReference type="SAM" id="MobiDB-lite"/>
    </source>
</evidence>
<dbReference type="GO" id="GO:0032259">
    <property type="term" value="P:methylation"/>
    <property type="evidence" value="ECO:0007669"/>
    <property type="project" value="UniProtKB-KW"/>
</dbReference>
<dbReference type="InterPro" id="IPR050600">
    <property type="entry name" value="SETD3_SETD6_MTase"/>
</dbReference>
<comment type="caution">
    <text evidence="6">The sequence shown here is derived from an EMBL/GenBank/DDBJ whole genome shotgun (WGS) entry which is preliminary data.</text>
</comment>